<evidence type="ECO:0000313" key="15">
    <source>
        <dbReference type="Proteomes" id="UP000005237"/>
    </source>
</evidence>
<comment type="catalytic activity">
    <reaction evidence="5">
        <text>dopamine + (9Z)-octadecenoyl-CoA = N-(9Z-octadecanoyl)-dopamine + CoA + H(+)</text>
        <dbReference type="Rhea" id="RHEA:51380"/>
        <dbReference type="ChEBI" id="CHEBI:15378"/>
        <dbReference type="ChEBI" id="CHEBI:31883"/>
        <dbReference type="ChEBI" id="CHEBI:57287"/>
        <dbReference type="ChEBI" id="CHEBI:57387"/>
        <dbReference type="ChEBI" id="CHEBI:59905"/>
    </reaction>
    <physiologicalReaction direction="left-to-right" evidence="5">
        <dbReference type="Rhea" id="RHEA:51381"/>
    </physiologicalReaction>
</comment>
<evidence type="ECO:0000256" key="10">
    <source>
        <dbReference type="ARBA" id="ARBA00052178"/>
    </source>
</evidence>
<protein>
    <recommendedName>
        <fullName evidence="4">aralkylamine N-acetyltransferase</fullName>
        <ecNumber evidence="4">2.3.1.87</ecNumber>
    </recommendedName>
</protein>
<dbReference type="Proteomes" id="UP000005237">
    <property type="component" value="Unassembled WGS sequence"/>
</dbReference>
<evidence type="ECO:0000256" key="5">
    <source>
        <dbReference type="ARBA" id="ARBA00050189"/>
    </source>
</evidence>
<accession>A0A8R1DLG0</accession>
<dbReference type="PANTHER" id="PTHR20905:SF30">
    <property type="entry name" value="N-ACETYLTRANSFERASE DOMAIN-CONTAINING PROTEIN"/>
    <property type="match status" value="1"/>
</dbReference>
<comment type="catalytic activity">
    <reaction evidence="11">
        <text>dopamine + hexadecanoyl-CoA = N-hexadecanoyl-dopamine + CoA + H(+)</text>
        <dbReference type="Rhea" id="RHEA:51376"/>
        <dbReference type="ChEBI" id="CHEBI:15378"/>
        <dbReference type="ChEBI" id="CHEBI:57287"/>
        <dbReference type="ChEBI" id="CHEBI:57379"/>
        <dbReference type="ChEBI" id="CHEBI:59905"/>
        <dbReference type="ChEBI" id="CHEBI:134058"/>
    </reaction>
    <physiologicalReaction direction="left-to-right" evidence="11">
        <dbReference type="Rhea" id="RHEA:51377"/>
    </physiologicalReaction>
</comment>
<evidence type="ECO:0000256" key="12">
    <source>
        <dbReference type="ARBA" id="ARBA00052491"/>
    </source>
</evidence>
<evidence type="ECO:0000256" key="9">
    <source>
        <dbReference type="ARBA" id="ARBA00051823"/>
    </source>
</evidence>
<reference evidence="14" key="2">
    <citation type="submission" date="2022-06" db="UniProtKB">
        <authorList>
            <consortium name="EnsemblMetazoa"/>
        </authorList>
    </citation>
    <scope>IDENTIFICATION</scope>
    <source>
        <strain evidence="14">DF5081</strain>
    </source>
</reference>
<dbReference type="FunFam" id="3.40.630.30:FF:000046">
    <property type="entry name" value="Dopamine N-acetyltransferase"/>
    <property type="match status" value="1"/>
</dbReference>
<dbReference type="CDD" id="cd04301">
    <property type="entry name" value="NAT_SF"/>
    <property type="match status" value="1"/>
</dbReference>
<dbReference type="PANTHER" id="PTHR20905">
    <property type="entry name" value="N-ACETYLTRANSFERASE-RELATED"/>
    <property type="match status" value="1"/>
</dbReference>
<evidence type="ECO:0000256" key="3">
    <source>
        <dbReference type="ARBA" id="ARBA00038182"/>
    </source>
</evidence>
<comment type="similarity">
    <text evidence="3">Belongs to the acetyltransferase family. AANAT subfamily.</text>
</comment>
<evidence type="ECO:0000259" key="13">
    <source>
        <dbReference type="Pfam" id="PF00583"/>
    </source>
</evidence>
<reference evidence="15" key="1">
    <citation type="submission" date="2010-08" db="EMBL/GenBank/DDBJ databases">
        <authorList>
            <consortium name="Caenorhabditis japonica Sequencing Consortium"/>
            <person name="Wilson R.K."/>
        </authorList>
    </citation>
    <scope>NUCLEOTIDE SEQUENCE [LARGE SCALE GENOMIC DNA]</scope>
    <source>
        <strain evidence="15">DF5081</strain>
    </source>
</reference>
<evidence type="ECO:0000256" key="11">
    <source>
        <dbReference type="ARBA" id="ARBA00052335"/>
    </source>
</evidence>
<dbReference type="SUPFAM" id="SSF55729">
    <property type="entry name" value="Acyl-CoA N-acyltransferases (Nat)"/>
    <property type="match status" value="1"/>
</dbReference>
<evidence type="ECO:0000256" key="2">
    <source>
        <dbReference type="ARBA" id="ARBA00037926"/>
    </source>
</evidence>
<name>A0A8R1DLG0_CAEJA</name>
<proteinExistence type="inferred from homology"/>
<feature type="domain" description="N-acetyltransferase" evidence="13">
    <location>
        <begin position="128"/>
        <end position="157"/>
    </location>
</feature>
<comment type="pathway">
    <text evidence="2">Aromatic compound metabolism; melatonin biosynthesis; melatonin from serotonin: step 1/2.</text>
</comment>
<evidence type="ECO:0000256" key="1">
    <source>
        <dbReference type="ARBA" id="ARBA00022679"/>
    </source>
</evidence>
<evidence type="ECO:0000313" key="14">
    <source>
        <dbReference type="EnsemblMetazoa" id="CJA05148c.1"/>
    </source>
</evidence>
<comment type="catalytic activity">
    <reaction evidence="6">
        <text>serotonin + octadecanoyl-CoA = N-octadecanoyl-serotonin + CoA + H(+)</text>
        <dbReference type="Rhea" id="RHEA:51400"/>
        <dbReference type="ChEBI" id="CHEBI:15378"/>
        <dbReference type="ChEBI" id="CHEBI:57287"/>
        <dbReference type="ChEBI" id="CHEBI:57394"/>
        <dbReference type="ChEBI" id="CHEBI:134065"/>
        <dbReference type="ChEBI" id="CHEBI:350546"/>
    </reaction>
    <physiologicalReaction direction="left-to-right" evidence="6">
        <dbReference type="Rhea" id="RHEA:51401"/>
    </physiologicalReaction>
</comment>
<dbReference type="InterPro" id="IPR016181">
    <property type="entry name" value="Acyl_CoA_acyltransferase"/>
</dbReference>
<dbReference type="EnsemblMetazoa" id="CJA05148c.1">
    <property type="protein sequence ID" value="CJA05148c.1"/>
    <property type="gene ID" value="WBGene00124352"/>
</dbReference>
<keyword evidence="15" id="KW-1185">Reference proteome</keyword>
<comment type="catalytic activity">
    <reaction evidence="8">
        <text>dopamine + acetyl-CoA = N-acetyldopamine + CoA + H(+)</text>
        <dbReference type="Rhea" id="RHEA:51388"/>
        <dbReference type="ChEBI" id="CHEBI:15378"/>
        <dbReference type="ChEBI" id="CHEBI:57287"/>
        <dbReference type="ChEBI" id="CHEBI:57288"/>
        <dbReference type="ChEBI" id="CHEBI:59905"/>
        <dbReference type="ChEBI" id="CHEBI:125678"/>
    </reaction>
    <physiologicalReaction direction="left-to-right" evidence="8">
        <dbReference type="Rhea" id="RHEA:51389"/>
    </physiologicalReaction>
</comment>
<sequence length="224" mass="25587">MSLPPNYQITQLTPDHSDELCDFLMSHFLLEEPLNRAAGMSRQSFEPFVEKLFHRTLHLPFSYAVRENDTLKIVACAMSSLWKNERGDEEHGGDEFVFESKKKEAISAIGKILTELHAKFYELRPELNAVLHLEILSVSKDHQRRGLASRLMEKMENVRKIHEFECSGVASEISSLANQCLMRKRGYTTLHKVLLSTECDEASGEPLIVTDDGTDRVALVYKEF</sequence>
<comment type="catalytic activity">
    <reaction evidence="10">
        <text>serotonin + hexadecanoyl-CoA = N-hexadecanoyl-serotonin + CoA + H(+)</text>
        <dbReference type="Rhea" id="RHEA:51384"/>
        <dbReference type="ChEBI" id="CHEBI:15378"/>
        <dbReference type="ChEBI" id="CHEBI:57287"/>
        <dbReference type="ChEBI" id="CHEBI:57379"/>
        <dbReference type="ChEBI" id="CHEBI:134059"/>
        <dbReference type="ChEBI" id="CHEBI:350546"/>
    </reaction>
    <physiologicalReaction direction="left-to-right" evidence="10">
        <dbReference type="Rhea" id="RHEA:51385"/>
    </physiologicalReaction>
</comment>
<evidence type="ECO:0000256" key="8">
    <source>
        <dbReference type="ARBA" id="ARBA00051711"/>
    </source>
</evidence>
<comment type="catalytic activity">
    <reaction evidence="12">
        <text>serotonin + acetyl-CoA = N-acetylserotonin + CoA + H(+)</text>
        <dbReference type="Rhea" id="RHEA:25217"/>
        <dbReference type="ChEBI" id="CHEBI:15378"/>
        <dbReference type="ChEBI" id="CHEBI:17697"/>
        <dbReference type="ChEBI" id="CHEBI:57287"/>
        <dbReference type="ChEBI" id="CHEBI:57288"/>
        <dbReference type="ChEBI" id="CHEBI:350546"/>
        <dbReference type="EC" id="2.3.1.87"/>
    </reaction>
    <physiologicalReaction direction="left-to-right" evidence="12">
        <dbReference type="Rhea" id="RHEA:25218"/>
    </physiologicalReaction>
</comment>
<dbReference type="GO" id="GO:0004059">
    <property type="term" value="F:aralkylamine N-acetyltransferase activity"/>
    <property type="evidence" value="ECO:0007669"/>
    <property type="project" value="UniProtKB-EC"/>
</dbReference>
<dbReference type="EC" id="2.3.1.87" evidence="4"/>
<evidence type="ECO:0000256" key="6">
    <source>
        <dbReference type="ARBA" id="ARBA00050849"/>
    </source>
</evidence>
<comment type="catalytic activity">
    <reaction evidence="9">
        <text>serotonin + (9Z)-octadecenoyl-CoA = N-(9Z-octadecenoyl)-serotonin + CoA + H(+)</text>
        <dbReference type="Rhea" id="RHEA:51392"/>
        <dbReference type="ChEBI" id="CHEBI:15378"/>
        <dbReference type="ChEBI" id="CHEBI:57287"/>
        <dbReference type="ChEBI" id="CHEBI:57387"/>
        <dbReference type="ChEBI" id="CHEBI:134064"/>
        <dbReference type="ChEBI" id="CHEBI:350546"/>
    </reaction>
    <physiologicalReaction direction="left-to-right" evidence="9">
        <dbReference type="Rhea" id="RHEA:51393"/>
    </physiologicalReaction>
</comment>
<dbReference type="Pfam" id="PF00583">
    <property type="entry name" value="Acetyltransf_1"/>
    <property type="match status" value="1"/>
</dbReference>
<keyword evidence="1" id="KW-0808">Transferase</keyword>
<dbReference type="InterPro" id="IPR000182">
    <property type="entry name" value="GNAT_dom"/>
</dbReference>
<evidence type="ECO:0000256" key="4">
    <source>
        <dbReference type="ARBA" id="ARBA00039114"/>
    </source>
</evidence>
<dbReference type="AlphaFoldDB" id="A0A8R1DLG0"/>
<comment type="catalytic activity">
    <reaction evidence="7">
        <text>serotonin + (5Z,8Z,11Z,14Z)-eicosatetraenoyl-CoA = N-[(5Z,8Z,11Z,14Z)-eicosatetraenoyl]-serotonin + CoA + H(+)</text>
        <dbReference type="Rhea" id="RHEA:51396"/>
        <dbReference type="ChEBI" id="CHEBI:15378"/>
        <dbReference type="ChEBI" id="CHEBI:57287"/>
        <dbReference type="ChEBI" id="CHEBI:57368"/>
        <dbReference type="ChEBI" id="CHEBI:132255"/>
        <dbReference type="ChEBI" id="CHEBI:350546"/>
    </reaction>
    <physiologicalReaction direction="left-to-right" evidence="7">
        <dbReference type="Rhea" id="RHEA:51397"/>
    </physiologicalReaction>
</comment>
<organism evidence="14 15">
    <name type="scientific">Caenorhabditis japonica</name>
    <dbReference type="NCBI Taxonomy" id="281687"/>
    <lineage>
        <taxon>Eukaryota</taxon>
        <taxon>Metazoa</taxon>
        <taxon>Ecdysozoa</taxon>
        <taxon>Nematoda</taxon>
        <taxon>Chromadorea</taxon>
        <taxon>Rhabditida</taxon>
        <taxon>Rhabditina</taxon>
        <taxon>Rhabditomorpha</taxon>
        <taxon>Rhabditoidea</taxon>
        <taxon>Rhabditidae</taxon>
        <taxon>Peloderinae</taxon>
        <taxon>Caenorhabditis</taxon>
    </lineage>
</organism>
<evidence type="ECO:0000256" key="7">
    <source>
        <dbReference type="ARBA" id="ARBA00051284"/>
    </source>
</evidence>
<dbReference type="Gene3D" id="3.40.630.30">
    <property type="match status" value="1"/>
</dbReference>